<dbReference type="PANTHER" id="PTHR24421">
    <property type="entry name" value="NITRATE/NITRITE SENSOR PROTEIN NARX-RELATED"/>
    <property type="match status" value="1"/>
</dbReference>
<dbReference type="EC" id="2.7.13.3" evidence="5"/>
<evidence type="ECO:0000256" key="12">
    <source>
        <dbReference type="ARBA" id="ARBA00022723"/>
    </source>
</evidence>
<keyword evidence="14 21" id="KW-1133">Transmembrane helix</keyword>
<reference evidence="23 24" key="1">
    <citation type="journal article" date="2011" name="J. Bacteriol.">
        <title>Genome sequence of the verrucomicrobium Opitutus terrae PB90-1, an abundant inhabitant of rice paddy soil ecosystems.</title>
        <authorList>
            <person name="van Passel M.W."/>
            <person name="Kant R."/>
            <person name="Palva A."/>
            <person name="Copeland A."/>
            <person name="Lucas S."/>
            <person name="Lapidus A."/>
            <person name="Glavina del Rio T."/>
            <person name="Pitluck S."/>
            <person name="Goltsman E."/>
            <person name="Clum A."/>
            <person name="Sun H."/>
            <person name="Schmutz J."/>
            <person name="Larimer F.W."/>
            <person name="Land M.L."/>
            <person name="Hauser L."/>
            <person name="Kyrpides N."/>
            <person name="Mikhailova N."/>
            <person name="Richardson P.P."/>
            <person name="Janssen P.H."/>
            <person name="de Vos W.M."/>
            <person name="Smidt H."/>
        </authorList>
    </citation>
    <scope>NUCLEOTIDE SEQUENCE [LARGE SCALE GENOMIC DNA]</scope>
    <source>
        <strain evidence="24">DSM 11246 / JCM 15787 / PB90-1</strain>
    </source>
</reference>
<evidence type="ECO:0000256" key="18">
    <source>
        <dbReference type="ARBA" id="ARBA00023136"/>
    </source>
</evidence>
<dbReference type="InterPro" id="IPR036890">
    <property type="entry name" value="HATPase_C_sf"/>
</dbReference>
<comment type="subcellular location">
    <subcellularLocation>
        <location evidence="4">Cell membrane</location>
        <topology evidence="4">Multi-pass membrane protein</topology>
    </subcellularLocation>
    <subcellularLocation>
        <location evidence="3">Cytoplasm</location>
    </subcellularLocation>
</comment>
<dbReference type="GO" id="GO:0005737">
    <property type="term" value="C:cytoplasm"/>
    <property type="evidence" value="ECO:0007669"/>
    <property type="project" value="UniProtKB-SubCell"/>
</dbReference>
<keyword evidence="24" id="KW-1185">Reference proteome</keyword>
<name>B1ZXD3_OPITP</name>
<keyword evidence="9" id="KW-0963">Cytoplasm</keyword>
<evidence type="ECO:0000256" key="14">
    <source>
        <dbReference type="ARBA" id="ARBA00022989"/>
    </source>
</evidence>
<dbReference type="GO" id="GO:0005886">
    <property type="term" value="C:plasma membrane"/>
    <property type="evidence" value="ECO:0007669"/>
    <property type="project" value="UniProtKB-SubCell"/>
</dbReference>
<keyword evidence="13 23" id="KW-0418">Kinase</keyword>
<dbReference type="InterPro" id="IPR050482">
    <property type="entry name" value="Sensor_HK_TwoCompSys"/>
</dbReference>
<dbReference type="GO" id="GO:0000155">
    <property type="term" value="F:phosphorelay sensor kinase activity"/>
    <property type="evidence" value="ECO:0007669"/>
    <property type="project" value="InterPro"/>
</dbReference>
<evidence type="ECO:0000256" key="3">
    <source>
        <dbReference type="ARBA" id="ARBA00004496"/>
    </source>
</evidence>
<dbReference type="Pfam" id="PF07730">
    <property type="entry name" value="HisKA_3"/>
    <property type="match status" value="1"/>
</dbReference>
<keyword evidence="17" id="KW-0411">Iron-sulfur</keyword>
<evidence type="ECO:0000256" key="21">
    <source>
        <dbReference type="SAM" id="Phobius"/>
    </source>
</evidence>
<evidence type="ECO:0000256" key="5">
    <source>
        <dbReference type="ARBA" id="ARBA00012438"/>
    </source>
</evidence>
<evidence type="ECO:0000256" key="19">
    <source>
        <dbReference type="ARBA" id="ARBA00024827"/>
    </source>
</evidence>
<dbReference type="Gene3D" id="1.20.5.1930">
    <property type="match status" value="1"/>
</dbReference>
<evidence type="ECO:0000259" key="22">
    <source>
        <dbReference type="PROSITE" id="PS50109"/>
    </source>
</evidence>
<evidence type="ECO:0000256" key="9">
    <source>
        <dbReference type="ARBA" id="ARBA00022490"/>
    </source>
</evidence>
<evidence type="ECO:0000256" key="10">
    <source>
        <dbReference type="ARBA" id="ARBA00022679"/>
    </source>
</evidence>
<dbReference type="SUPFAM" id="SSF55874">
    <property type="entry name" value="ATPase domain of HSP90 chaperone/DNA topoisomerase II/histidine kinase"/>
    <property type="match status" value="1"/>
</dbReference>
<dbReference type="PROSITE" id="PS50109">
    <property type="entry name" value="HIS_KIN"/>
    <property type="match status" value="1"/>
</dbReference>
<evidence type="ECO:0000256" key="17">
    <source>
        <dbReference type="ARBA" id="ARBA00023014"/>
    </source>
</evidence>
<keyword evidence="18 21" id="KW-0472">Membrane</keyword>
<keyword evidence="15" id="KW-0408">Iron</keyword>
<keyword evidence="12" id="KW-0479">Metal-binding</keyword>
<evidence type="ECO:0000256" key="4">
    <source>
        <dbReference type="ARBA" id="ARBA00004651"/>
    </source>
</evidence>
<protein>
    <recommendedName>
        <fullName evidence="6">Oxygen sensor histidine kinase NreB</fullName>
        <ecNumber evidence="5">2.7.13.3</ecNumber>
    </recommendedName>
    <alternativeName>
        <fullName evidence="20">Nitrogen regulation protein B</fullName>
    </alternativeName>
</protein>
<dbReference type="OrthoDB" id="9781904at2"/>
<keyword evidence="7" id="KW-1003">Cell membrane</keyword>
<dbReference type="Gene3D" id="3.30.565.10">
    <property type="entry name" value="Histidine kinase-like ATPase, C-terminal domain"/>
    <property type="match status" value="1"/>
</dbReference>
<dbReference type="EMBL" id="CP001032">
    <property type="protein sequence ID" value="ACB76928.1"/>
    <property type="molecule type" value="Genomic_DNA"/>
</dbReference>
<dbReference type="Pfam" id="PF02518">
    <property type="entry name" value="HATPase_c"/>
    <property type="match status" value="1"/>
</dbReference>
<dbReference type="GO" id="GO:0046872">
    <property type="term" value="F:metal ion binding"/>
    <property type="evidence" value="ECO:0007669"/>
    <property type="project" value="UniProtKB-KW"/>
</dbReference>
<evidence type="ECO:0000256" key="6">
    <source>
        <dbReference type="ARBA" id="ARBA00017322"/>
    </source>
</evidence>
<dbReference type="InterPro" id="IPR011712">
    <property type="entry name" value="Sig_transdc_His_kin_sub3_dim/P"/>
</dbReference>
<evidence type="ECO:0000256" key="7">
    <source>
        <dbReference type="ARBA" id="ARBA00022475"/>
    </source>
</evidence>
<keyword evidence="11 21" id="KW-0812">Transmembrane</keyword>
<dbReference type="STRING" id="452637.Oter_3651"/>
<proteinExistence type="predicted"/>
<dbReference type="KEGG" id="ote:Oter_3651"/>
<evidence type="ECO:0000256" key="16">
    <source>
        <dbReference type="ARBA" id="ARBA00023012"/>
    </source>
</evidence>
<dbReference type="Proteomes" id="UP000007013">
    <property type="component" value="Chromosome"/>
</dbReference>
<dbReference type="InterPro" id="IPR003594">
    <property type="entry name" value="HATPase_dom"/>
</dbReference>
<evidence type="ECO:0000256" key="20">
    <source>
        <dbReference type="ARBA" id="ARBA00030800"/>
    </source>
</evidence>
<evidence type="ECO:0000256" key="15">
    <source>
        <dbReference type="ARBA" id="ARBA00023004"/>
    </source>
</evidence>
<evidence type="ECO:0000256" key="13">
    <source>
        <dbReference type="ARBA" id="ARBA00022777"/>
    </source>
</evidence>
<dbReference type="eggNOG" id="COG4585">
    <property type="taxonomic scope" value="Bacteria"/>
</dbReference>
<comment type="catalytic activity">
    <reaction evidence="1">
        <text>ATP + protein L-histidine = ADP + protein N-phospho-L-histidine.</text>
        <dbReference type="EC" id="2.7.13.3"/>
    </reaction>
</comment>
<evidence type="ECO:0000256" key="8">
    <source>
        <dbReference type="ARBA" id="ARBA00022485"/>
    </source>
</evidence>
<dbReference type="GO" id="GO:0051539">
    <property type="term" value="F:4 iron, 4 sulfur cluster binding"/>
    <property type="evidence" value="ECO:0007669"/>
    <property type="project" value="UniProtKB-KW"/>
</dbReference>
<dbReference type="GO" id="GO:0046983">
    <property type="term" value="F:protein dimerization activity"/>
    <property type="evidence" value="ECO:0007669"/>
    <property type="project" value="InterPro"/>
</dbReference>
<keyword evidence="10" id="KW-0808">Transferase</keyword>
<dbReference type="AlphaFoldDB" id="B1ZXD3"/>
<keyword evidence="8" id="KW-0004">4Fe-4S</keyword>
<feature type="transmembrane region" description="Helical" evidence="21">
    <location>
        <begin position="61"/>
        <end position="82"/>
    </location>
</feature>
<feature type="domain" description="Histidine kinase" evidence="22">
    <location>
        <begin position="258"/>
        <end position="344"/>
    </location>
</feature>
<sequence length="345" mass="36660">MNPLPRFLALGLLVILAALSALLSWPTLRRSGIPTPPDHGATSTATASAPAVRAVEAAHRAAFPLALAGCIVALALAVSLGLRASRHPENDAAPSPHPADLGALARLAKTSVAQGEELAHERDVRQRAEADALLNQQLLNRSLEEKIRLGRDLHDGIIQSLYAAGLSIESARALARTDAVAADRQLAACRENLNQTIREVRAYIAGLAPENLRQANFADALKALVHELDAGRDVQFELRVDEAATAQLTPEQSIEALQIAREAVSNSLRHGQATRVSVRLHPGDGETCLAVQDNGRGFDLQSRRGTGHGLGNMHARAEHLGGRLRIESAPAGGTRVVFTLPMRTG</sequence>
<evidence type="ECO:0000256" key="1">
    <source>
        <dbReference type="ARBA" id="ARBA00000085"/>
    </source>
</evidence>
<evidence type="ECO:0000256" key="2">
    <source>
        <dbReference type="ARBA" id="ARBA00001966"/>
    </source>
</evidence>
<dbReference type="InterPro" id="IPR004358">
    <property type="entry name" value="Sig_transdc_His_kin-like_C"/>
</dbReference>
<evidence type="ECO:0000313" key="23">
    <source>
        <dbReference type="EMBL" id="ACB76928.1"/>
    </source>
</evidence>
<dbReference type="PANTHER" id="PTHR24421:SF37">
    <property type="entry name" value="SENSOR HISTIDINE KINASE NARS"/>
    <property type="match status" value="1"/>
</dbReference>
<dbReference type="CDD" id="cd16917">
    <property type="entry name" value="HATPase_UhpB-NarQ-NarX-like"/>
    <property type="match status" value="1"/>
</dbReference>
<dbReference type="HOGENOM" id="CLU_803724_0_0_0"/>
<dbReference type="SMART" id="SM00387">
    <property type="entry name" value="HATPase_c"/>
    <property type="match status" value="1"/>
</dbReference>
<dbReference type="RefSeq" id="WP_012376457.1">
    <property type="nucleotide sequence ID" value="NC_010571.1"/>
</dbReference>
<dbReference type="InterPro" id="IPR005467">
    <property type="entry name" value="His_kinase_dom"/>
</dbReference>
<dbReference type="PRINTS" id="PR00344">
    <property type="entry name" value="BCTRLSENSOR"/>
</dbReference>
<organism evidence="23 24">
    <name type="scientific">Opitutus terrae (strain DSM 11246 / JCM 15787 / PB90-1)</name>
    <dbReference type="NCBI Taxonomy" id="452637"/>
    <lineage>
        <taxon>Bacteria</taxon>
        <taxon>Pseudomonadati</taxon>
        <taxon>Verrucomicrobiota</taxon>
        <taxon>Opitutia</taxon>
        <taxon>Opitutales</taxon>
        <taxon>Opitutaceae</taxon>
        <taxon>Opitutus</taxon>
    </lineage>
</organism>
<keyword evidence="16" id="KW-0902">Two-component regulatory system</keyword>
<evidence type="ECO:0000256" key="11">
    <source>
        <dbReference type="ARBA" id="ARBA00022692"/>
    </source>
</evidence>
<accession>B1ZXD3</accession>
<gene>
    <name evidence="23" type="ordered locus">Oter_3651</name>
</gene>
<evidence type="ECO:0000313" key="24">
    <source>
        <dbReference type="Proteomes" id="UP000007013"/>
    </source>
</evidence>
<comment type="cofactor">
    <cofactor evidence="2">
        <name>[4Fe-4S] cluster</name>
        <dbReference type="ChEBI" id="CHEBI:49883"/>
    </cofactor>
</comment>
<comment type="function">
    <text evidence="19">Member of the two-component regulatory system NreB/NreC involved in the control of dissimilatory nitrate/nitrite reduction in response to oxygen. NreB functions as a direct oxygen sensor histidine kinase which is autophosphorylated, in the absence of oxygen, probably at the conserved histidine residue, and transfers its phosphate group probably to a conserved aspartate residue of NreC. NreB/NreC activates the expression of the nitrate (narGHJI) and nitrite (nir) reductase operons, as well as the putative nitrate transporter gene narT.</text>
</comment>